<protein>
    <recommendedName>
        <fullName evidence="3 8">DNA repair protein RecO</fullName>
    </recommendedName>
    <alternativeName>
        <fullName evidence="7 8">Recombination protein O</fullName>
    </alternativeName>
</protein>
<reference evidence="10 11" key="1">
    <citation type="submission" date="2020-07" db="EMBL/GenBank/DDBJ databases">
        <title>Sequencing the genomes of 1000 actinobacteria strains.</title>
        <authorList>
            <person name="Klenk H.-P."/>
        </authorList>
    </citation>
    <scope>NUCLEOTIDE SEQUENCE [LARGE SCALE GENOMIC DNA]</scope>
    <source>
        <strain evidence="10 11">DSM 22185</strain>
    </source>
</reference>
<dbReference type="Pfam" id="PF11967">
    <property type="entry name" value="RecO_N"/>
    <property type="match status" value="1"/>
</dbReference>
<dbReference type="InterPro" id="IPR037278">
    <property type="entry name" value="ARFGAP/RecO"/>
</dbReference>
<evidence type="ECO:0000256" key="8">
    <source>
        <dbReference type="HAMAP-Rule" id="MF_00201"/>
    </source>
</evidence>
<dbReference type="NCBIfam" id="TIGR00613">
    <property type="entry name" value="reco"/>
    <property type="match status" value="1"/>
</dbReference>
<keyword evidence="11" id="KW-1185">Reference proteome</keyword>
<organism evidence="10 11">
    <name type="scientific">Microbacterium pseudoresistens</name>
    <dbReference type="NCBI Taxonomy" id="640634"/>
    <lineage>
        <taxon>Bacteria</taxon>
        <taxon>Bacillati</taxon>
        <taxon>Actinomycetota</taxon>
        <taxon>Actinomycetes</taxon>
        <taxon>Micrococcales</taxon>
        <taxon>Microbacteriaceae</taxon>
        <taxon>Microbacterium</taxon>
    </lineage>
</organism>
<dbReference type="SUPFAM" id="SSF50249">
    <property type="entry name" value="Nucleic acid-binding proteins"/>
    <property type="match status" value="1"/>
</dbReference>
<evidence type="ECO:0000256" key="2">
    <source>
        <dbReference type="ARBA" id="ARBA00007452"/>
    </source>
</evidence>
<dbReference type="EMBL" id="JACCBH010000001">
    <property type="protein sequence ID" value="NYD55343.1"/>
    <property type="molecule type" value="Genomic_DNA"/>
</dbReference>
<name>A0A7Y9JP82_9MICO</name>
<evidence type="ECO:0000259" key="9">
    <source>
        <dbReference type="Pfam" id="PF11967"/>
    </source>
</evidence>
<dbReference type="InterPro" id="IPR042242">
    <property type="entry name" value="RecO_C"/>
</dbReference>
<dbReference type="SUPFAM" id="SSF57863">
    <property type="entry name" value="ArfGap/RecO-like zinc finger"/>
    <property type="match status" value="1"/>
</dbReference>
<feature type="domain" description="DNA replication/recombination mediator RecO N-terminal" evidence="9">
    <location>
        <begin position="1"/>
        <end position="79"/>
    </location>
</feature>
<dbReference type="InterPro" id="IPR003717">
    <property type="entry name" value="RecO"/>
</dbReference>
<dbReference type="GO" id="GO:0043590">
    <property type="term" value="C:bacterial nucleoid"/>
    <property type="evidence" value="ECO:0007669"/>
    <property type="project" value="TreeGrafter"/>
</dbReference>
<dbReference type="InterPro" id="IPR022572">
    <property type="entry name" value="DNA_rep/recomb_RecO_N"/>
</dbReference>
<evidence type="ECO:0000256" key="6">
    <source>
        <dbReference type="ARBA" id="ARBA00023204"/>
    </source>
</evidence>
<dbReference type="PANTHER" id="PTHR33991:SF1">
    <property type="entry name" value="DNA REPAIR PROTEIN RECO"/>
    <property type="match status" value="1"/>
</dbReference>
<keyword evidence="5 8" id="KW-0233">DNA recombination</keyword>
<evidence type="ECO:0000256" key="4">
    <source>
        <dbReference type="ARBA" id="ARBA00022763"/>
    </source>
</evidence>
<dbReference type="AlphaFoldDB" id="A0A7Y9JP82"/>
<evidence type="ECO:0000256" key="7">
    <source>
        <dbReference type="ARBA" id="ARBA00033409"/>
    </source>
</evidence>
<gene>
    <name evidence="8" type="primary">recO</name>
    <name evidence="10" type="ORF">BKA02_002398</name>
</gene>
<evidence type="ECO:0000313" key="11">
    <source>
        <dbReference type="Proteomes" id="UP000552045"/>
    </source>
</evidence>
<comment type="function">
    <text evidence="1 8">Involved in DNA repair and RecF pathway recombination.</text>
</comment>
<keyword evidence="6 8" id="KW-0234">DNA repair</keyword>
<dbReference type="PANTHER" id="PTHR33991">
    <property type="entry name" value="DNA REPAIR PROTEIN RECO"/>
    <property type="match status" value="1"/>
</dbReference>
<accession>A0A7Y9JP82</accession>
<dbReference type="InterPro" id="IPR012340">
    <property type="entry name" value="NA-bd_OB-fold"/>
</dbReference>
<dbReference type="GO" id="GO:0006310">
    <property type="term" value="P:DNA recombination"/>
    <property type="evidence" value="ECO:0007669"/>
    <property type="project" value="UniProtKB-UniRule"/>
</dbReference>
<dbReference type="HAMAP" id="MF_00201">
    <property type="entry name" value="RecO"/>
    <property type="match status" value="1"/>
</dbReference>
<proteinExistence type="inferred from homology"/>
<dbReference type="Proteomes" id="UP000552045">
    <property type="component" value="Unassembled WGS sequence"/>
</dbReference>
<sequence length="242" mass="25878">MPSYRDEAVILRTHKLGEADRILTMLSRGHGKIRAVAKGVRRTSSKFGARLEPFMVADVQLYQGRSLDIVQQAESLGSYGADIAVHYDRFTSASAMVETADRLSDAEATPEQYLLLVGGLRALSRGDHAPRSILDSYLLRVMALSGWAPSFTDCARCGRAGAHTTFVAQMGGLVCADCAPAGSAQVRAGTLDLLRALMAGEWTVIDGASAAETAAASGLIAAYAQWHLERGIRSLEHVEGSR</sequence>
<evidence type="ECO:0000256" key="5">
    <source>
        <dbReference type="ARBA" id="ARBA00023172"/>
    </source>
</evidence>
<dbReference type="Pfam" id="PF02565">
    <property type="entry name" value="RecO_C"/>
    <property type="match status" value="1"/>
</dbReference>
<evidence type="ECO:0000256" key="3">
    <source>
        <dbReference type="ARBA" id="ARBA00021310"/>
    </source>
</evidence>
<dbReference type="GO" id="GO:0006302">
    <property type="term" value="P:double-strand break repair"/>
    <property type="evidence" value="ECO:0007669"/>
    <property type="project" value="TreeGrafter"/>
</dbReference>
<evidence type="ECO:0000256" key="1">
    <source>
        <dbReference type="ARBA" id="ARBA00003065"/>
    </source>
</evidence>
<dbReference type="Gene3D" id="2.40.50.140">
    <property type="entry name" value="Nucleic acid-binding proteins"/>
    <property type="match status" value="1"/>
</dbReference>
<evidence type="ECO:0000313" key="10">
    <source>
        <dbReference type="EMBL" id="NYD55343.1"/>
    </source>
</evidence>
<dbReference type="Gene3D" id="1.20.1440.120">
    <property type="entry name" value="Recombination protein O, C-terminal domain"/>
    <property type="match status" value="1"/>
</dbReference>
<dbReference type="RefSeq" id="WP_179434373.1">
    <property type="nucleotide sequence ID" value="NZ_BAABLC010000006.1"/>
</dbReference>
<comment type="similarity">
    <text evidence="2 8">Belongs to the RecO family.</text>
</comment>
<keyword evidence="4 8" id="KW-0227">DNA damage</keyword>
<comment type="caution">
    <text evidence="10">The sequence shown here is derived from an EMBL/GenBank/DDBJ whole genome shotgun (WGS) entry which is preliminary data.</text>
</comment>